<dbReference type="RefSeq" id="WP_094788671.1">
    <property type="nucleotide sequence ID" value="NZ_NDXW01000001.1"/>
</dbReference>
<dbReference type="Pfam" id="PF09002">
    <property type="entry name" value="Card1_endonuc"/>
    <property type="match status" value="1"/>
</dbReference>
<dbReference type="Gene3D" id="3.40.50.10770">
    <property type="entry name" value="Hypothetical protein VC1899 like domain (Restriction endonuclease-like)"/>
    <property type="match status" value="1"/>
</dbReference>
<dbReference type="Proteomes" id="UP000257039">
    <property type="component" value="Unassembled WGS sequence"/>
</dbReference>
<feature type="domain" description="Card1 endonuclease" evidence="1">
    <location>
        <begin position="240"/>
        <end position="376"/>
    </location>
</feature>
<dbReference type="CDD" id="cd22364">
    <property type="entry name" value="VC1899-like"/>
    <property type="match status" value="1"/>
</dbReference>
<reference evidence="3 4" key="1">
    <citation type="submission" date="2017-04" db="EMBL/GenBank/DDBJ databases">
        <title>Draft genome sequence of Zooshikella ganghwensis VG4 isolated from Red Sea sediments.</title>
        <authorList>
            <person name="Rehman Z."/>
            <person name="Alam I."/>
            <person name="Kamau A."/>
            <person name="Bajic V."/>
            <person name="Leiknes T."/>
        </authorList>
    </citation>
    <scope>NUCLEOTIDE SEQUENCE [LARGE SCALE GENOMIC DNA]</scope>
    <source>
        <strain evidence="3 4">VG4</strain>
    </source>
</reference>
<name>A0A4V1IP26_9GAMM</name>
<gene>
    <name evidence="3" type="ORF">B9G39_21205</name>
</gene>
<evidence type="ECO:0000259" key="1">
    <source>
        <dbReference type="Pfam" id="PF09002"/>
    </source>
</evidence>
<comment type="caution">
    <text evidence="3">The sequence shown here is derived from an EMBL/GenBank/DDBJ whole genome shotgun (WGS) entry which is preliminary data.</text>
</comment>
<proteinExistence type="predicted"/>
<protein>
    <submittedName>
        <fullName evidence="3">DUF1887 family protein</fullName>
    </submittedName>
</protein>
<keyword evidence="4" id="KW-1185">Reference proteome</keyword>
<sequence length="385" mass="43883">MAKKKVQVILFSESISANVTPILDSRMRPNEVIFVATAVLDQAVSYTSTLIEASGITTKIVFISDEWNFSGHLMAINALLQDRDTVDYVLNISGGNKVLAIAAYEVFKQNNLGIFQVNQTCDAVVWLNNPNEIGEINLEDHLTIERYFQLQGVAVTNMQMTKVSYDAQRIGKRWVKRARYLTKGLALLNHLASTANNLKLCSRRLSSQEYYNAQLQELVGSLEYYQMVRLEKKRLIFSSEEARAFCNGFWLEEYVFSELDKIATESDYIQNVARGVEVIWDYGNSTVRNELDVVFLANNRLFIIECKARNFLAQRKSGINTIYKMEALLHRLGGKNTCGIIASFGSFNRHNKERARLMGLYILEAETLLDLKTHILGILRDIEQY</sequence>
<evidence type="ECO:0000313" key="3">
    <source>
        <dbReference type="EMBL" id="RDH45761.1"/>
    </source>
</evidence>
<dbReference type="AlphaFoldDB" id="A0A4V1IP26"/>
<dbReference type="InterPro" id="IPR015093">
    <property type="entry name" value="Card1_endonucl_dom"/>
</dbReference>
<dbReference type="SUPFAM" id="SSF52980">
    <property type="entry name" value="Restriction endonuclease-like"/>
    <property type="match status" value="1"/>
</dbReference>
<dbReference type="GO" id="GO:0003676">
    <property type="term" value="F:nucleic acid binding"/>
    <property type="evidence" value="ECO:0007669"/>
    <property type="project" value="InterPro"/>
</dbReference>
<dbReference type="EMBL" id="NDXW01000001">
    <property type="protein sequence ID" value="RDH45761.1"/>
    <property type="molecule type" value="Genomic_DNA"/>
</dbReference>
<organism evidence="3 4">
    <name type="scientific">Zooshikella ganghwensis</name>
    <dbReference type="NCBI Taxonomy" id="202772"/>
    <lineage>
        <taxon>Bacteria</taxon>
        <taxon>Pseudomonadati</taxon>
        <taxon>Pseudomonadota</taxon>
        <taxon>Gammaproteobacteria</taxon>
        <taxon>Oceanospirillales</taxon>
        <taxon>Zooshikellaceae</taxon>
        <taxon>Zooshikella</taxon>
    </lineage>
</organism>
<feature type="domain" description="Card1 CARF" evidence="2">
    <location>
        <begin position="6"/>
        <end position="147"/>
    </location>
</feature>
<dbReference type="Pfam" id="PF23400">
    <property type="entry name" value="CARF_Card1"/>
    <property type="match status" value="1"/>
</dbReference>
<dbReference type="InterPro" id="IPR011335">
    <property type="entry name" value="Restrct_endonuc-II-like"/>
</dbReference>
<dbReference type="Gene3D" id="1.10.10.680">
    <property type="entry name" value="Hypothetical protein VC1899 (Restriction endonuclease-like)"/>
    <property type="match status" value="1"/>
</dbReference>
<dbReference type="InterPro" id="IPR056339">
    <property type="entry name" value="CARF_Card1"/>
</dbReference>
<evidence type="ECO:0000313" key="4">
    <source>
        <dbReference type="Proteomes" id="UP000257039"/>
    </source>
</evidence>
<dbReference type="InterPro" id="IPR011856">
    <property type="entry name" value="tRNA_endonuc-like_dom_sf"/>
</dbReference>
<accession>A0A4V1IP26</accession>
<evidence type="ECO:0000259" key="2">
    <source>
        <dbReference type="Pfam" id="PF23400"/>
    </source>
</evidence>
<dbReference type="Gene3D" id="3.40.1350.10">
    <property type="match status" value="1"/>
</dbReference>